<accession>A0A5C5WFM1</accession>
<keyword evidence="3" id="KW-1185">Reference proteome</keyword>
<comment type="caution">
    <text evidence="2">The sequence shown here is derived from an EMBL/GenBank/DDBJ whole genome shotgun (WGS) entry which is preliminary data.</text>
</comment>
<evidence type="ECO:0000256" key="1">
    <source>
        <dbReference type="SAM" id="MobiDB-lite"/>
    </source>
</evidence>
<dbReference type="Proteomes" id="UP000318995">
    <property type="component" value="Unassembled WGS sequence"/>
</dbReference>
<dbReference type="AlphaFoldDB" id="A0A5C5WFM1"/>
<evidence type="ECO:0000313" key="3">
    <source>
        <dbReference type="Proteomes" id="UP000318995"/>
    </source>
</evidence>
<dbReference type="EMBL" id="SJPH01000001">
    <property type="protein sequence ID" value="TWT48885.1"/>
    <property type="molecule type" value="Genomic_DNA"/>
</dbReference>
<evidence type="ECO:0008006" key="4">
    <source>
        <dbReference type="Google" id="ProtNLM"/>
    </source>
</evidence>
<proteinExistence type="predicted"/>
<feature type="region of interest" description="Disordered" evidence="1">
    <location>
        <begin position="1"/>
        <end position="26"/>
    </location>
</feature>
<organism evidence="2 3">
    <name type="scientific">Botrimarina hoheduenensis</name>
    <dbReference type="NCBI Taxonomy" id="2528000"/>
    <lineage>
        <taxon>Bacteria</taxon>
        <taxon>Pseudomonadati</taxon>
        <taxon>Planctomycetota</taxon>
        <taxon>Planctomycetia</taxon>
        <taxon>Pirellulales</taxon>
        <taxon>Lacipirellulaceae</taxon>
        <taxon>Botrimarina</taxon>
    </lineage>
</organism>
<reference evidence="2 3" key="1">
    <citation type="submission" date="2019-02" db="EMBL/GenBank/DDBJ databases">
        <title>Deep-cultivation of Planctomycetes and their phenomic and genomic characterization uncovers novel biology.</title>
        <authorList>
            <person name="Wiegand S."/>
            <person name="Jogler M."/>
            <person name="Boedeker C."/>
            <person name="Pinto D."/>
            <person name="Vollmers J."/>
            <person name="Rivas-Marin E."/>
            <person name="Kohn T."/>
            <person name="Peeters S.H."/>
            <person name="Heuer A."/>
            <person name="Rast P."/>
            <person name="Oberbeckmann S."/>
            <person name="Bunk B."/>
            <person name="Jeske O."/>
            <person name="Meyerdierks A."/>
            <person name="Storesund J.E."/>
            <person name="Kallscheuer N."/>
            <person name="Luecker S."/>
            <person name="Lage O.M."/>
            <person name="Pohl T."/>
            <person name="Merkel B.J."/>
            <person name="Hornburger P."/>
            <person name="Mueller R.-W."/>
            <person name="Bruemmer F."/>
            <person name="Labrenz M."/>
            <person name="Spormann A.M."/>
            <person name="Op Den Camp H."/>
            <person name="Overmann J."/>
            <person name="Amann R."/>
            <person name="Jetten M.S.M."/>
            <person name="Mascher T."/>
            <person name="Medema M.H."/>
            <person name="Devos D.P."/>
            <person name="Kaster A.-K."/>
            <person name="Ovreas L."/>
            <person name="Rohde M."/>
            <person name="Galperin M.Y."/>
            <person name="Jogler C."/>
        </authorList>
    </citation>
    <scope>NUCLEOTIDE SEQUENCE [LARGE SCALE GENOMIC DNA]</scope>
    <source>
        <strain evidence="2 3">Pla111</strain>
    </source>
</reference>
<gene>
    <name evidence="2" type="ORF">Pla111_06610</name>
</gene>
<evidence type="ECO:0000313" key="2">
    <source>
        <dbReference type="EMBL" id="TWT48885.1"/>
    </source>
</evidence>
<name>A0A5C5WFM1_9BACT</name>
<protein>
    <recommendedName>
        <fullName evidence="4">DUF2007 domain-containing protein</fullName>
    </recommendedName>
</protein>
<sequence>MDPCPDCGQPRPPSRAAKDEESALVRPLTTTTSLAEAGFLADRLQSAGFAARVHSEDSFDAIRGAWQHRAMVLVTADQAIAAAEHLQQVLAEDPAPRELGATASPPATIWPTNFWIGVAVLATAAWLGLSLSRPAAEPNQDLNAPRPGVHSIAELGTRVARLPSPLITLAPNGAARHRLSYDEKDKQWLWETDANGDGVYDRRERYRNVP</sequence>